<dbReference type="PANTHER" id="PTHR46096">
    <property type="entry name" value="PERFORIN-1"/>
    <property type="match status" value="1"/>
</dbReference>
<sequence length="555" mass="61807">MAACMLLLGILLLLLPALIPAPCYTATRSECRRVHRFVPGVELAGEGVDVTTLRRSGYFPVDKQHFLRPDGTCTLCRSTLHQGPPWLLPLAFTDWHSQGSGCQRQVIKSNALSTEAVAREMAKSITNDWKVGLDVTPTPESDVKVAIAGSHSQAANFAAGKTHQDQYSFSRDLVECRFYSFHLVHTPPLQPDFKRALKALPPHFNTSTEPDYLRLISNYGTHFIRAVELGGRVSAITALRTCQLALEGLKANDVSDCLAIEAAIRIGGKASSSAEAKACEEKKRQHKMTVSFHQTYRERYSEVVGGHHTSIHDLLFGNQMGPEQFSTWVASLQNKPGLVHYTLEPLHVLLRGRDPRREALRRAVSKYVMDRARWKNCSRPCPPGQWKNPRDPCQCVCHDSAVTNQDCCPRQRGLARLVVINFQATGLWGDFITATDAYLKVFFGGREQRTSTIWNNNNPRWMIQLDFGDVLLTTGGPLRVQVWDADSGWDDDLLGTCDRSVYSGTHKVECSLSHGQLKFHYFAKCLPHLAGNMCLEYAPQGLLGEPPGNRSGAVW</sequence>
<dbReference type="GO" id="GO:0005576">
    <property type="term" value="C:extracellular region"/>
    <property type="evidence" value="ECO:0007669"/>
    <property type="project" value="UniProtKB-SubCell"/>
</dbReference>
<keyword evidence="27" id="KW-1185">Reference proteome</keyword>
<proteinExistence type="inferred from homology"/>
<dbReference type="InterPro" id="IPR020863">
    <property type="entry name" value="MACPF_CS"/>
</dbReference>
<evidence type="ECO:0000256" key="14">
    <source>
        <dbReference type="ARBA" id="ARBA00023136"/>
    </source>
</evidence>
<evidence type="ECO:0000313" key="27">
    <source>
        <dbReference type="Proteomes" id="UP000694850"/>
    </source>
</evidence>
<dbReference type="GO" id="GO:0005886">
    <property type="term" value="C:plasma membrane"/>
    <property type="evidence" value="ECO:0007669"/>
    <property type="project" value="UniProtKB-SubCell"/>
</dbReference>
<dbReference type="GO" id="GO:0044194">
    <property type="term" value="C:cytolytic granule"/>
    <property type="evidence" value="ECO:0007669"/>
    <property type="project" value="UniProtKB-SubCell"/>
</dbReference>
<dbReference type="InterPro" id="IPR020864">
    <property type="entry name" value="MACPF"/>
</dbReference>
<evidence type="ECO:0000256" key="1">
    <source>
        <dbReference type="ARBA" id="ARBA00004613"/>
    </source>
</evidence>
<dbReference type="FunFam" id="2.60.40.150:FF:000216">
    <property type="entry name" value="Perforin-1 precursor"/>
    <property type="match status" value="1"/>
</dbReference>
<dbReference type="SMART" id="SM00239">
    <property type="entry name" value="C2"/>
    <property type="match status" value="1"/>
</dbReference>
<dbReference type="InterPro" id="IPR035892">
    <property type="entry name" value="C2_domain_sf"/>
</dbReference>
<keyword evidence="16" id="KW-0325">Glycoprotein</keyword>
<comment type="similarity">
    <text evidence="3">Belongs to the complement C6/C7/C8/C9 family.</text>
</comment>
<evidence type="ECO:0000256" key="24">
    <source>
        <dbReference type="SAM" id="SignalP"/>
    </source>
</evidence>
<evidence type="ECO:0000256" key="2">
    <source>
        <dbReference type="ARBA" id="ARBA00004651"/>
    </source>
</evidence>
<evidence type="ECO:0000256" key="13">
    <source>
        <dbReference type="ARBA" id="ARBA00022852"/>
    </source>
</evidence>
<evidence type="ECO:0000256" key="6">
    <source>
        <dbReference type="ARBA" id="ARBA00022525"/>
    </source>
</evidence>
<keyword evidence="15" id="KW-1015">Disulfide bond</keyword>
<dbReference type="SMART" id="SM00457">
    <property type="entry name" value="MACPF"/>
    <property type="match status" value="1"/>
</dbReference>
<evidence type="ECO:0000256" key="3">
    <source>
        <dbReference type="ARBA" id="ARBA00009214"/>
    </source>
</evidence>
<evidence type="ECO:0000256" key="12">
    <source>
        <dbReference type="ARBA" id="ARBA00022837"/>
    </source>
</evidence>
<keyword evidence="4" id="KW-1134">Transmembrane beta strand</keyword>
<gene>
    <name evidence="28" type="primary">LOC103196839</name>
</gene>
<keyword evidence="10 24" id="KW-0732">Signal</keyword>
<dbReference type="Pfam" id="PF00168">
    <property type="entry name" value="C2"/>
    <property type="match status" value="1"/>
</dbReference>
<dbReference type="GO" id="GO:0051607">
    <property type="term" value="P:defense response to virus"/>
    <property type="evidence" value="ECO:0007669"/>
    <property type="project" value="TreeGrafter"/>
</dbReference>
<evidence type="ECO:0000256" key="5">
    <source>
        <dbReference type="ARBA" id="ARBA00022475"/>
    </source>
</evidence>
<evidence type="ECO:0000256" key="23">
    <source>
        <dbReference type="ARBA" id="ARBA00078206"/>
    </source>
</evidence>
<evidence type="ECO:0000256" key="16">
    <source>
        <dbReference type="ARBA" id="ARBA00023180"/>
    </source>
</evidence>
<evidence type="ECO:0000256" key="15">
    <source>
        <dbReference type="ARBA" id="ARBA00023157"/>
    </source>
</evidence>
<evidence type="ECO:0000259" key="26">
    <source>
        <dbReference type="PROSITE" id="PS51412"/>
    </source>
</evidence>
<dbReference type="InterPro" id="IPR000008">
    <property type="entry name" value="C2_dom"/>
</dbReference>
<keyword evidence="6" id="KW-0964">Secreted</keyword>
<comment type="subunit">
    <text evidence="20">Monomer, as soluble protein. Homooligomer; homooligomerizes to form a pore-forming ring.</text>
</comment>
<feature type="domain" description="MACPF" evidence="26">
    <location>
        <begin position="27"/>
        <end position="375"/>
    </location>
</feature>
<evidence type="ECO:0000256" key="21">
    <source>
        <dbReference type="ARBA" id="ARBA00074926"/>
    </source>
</evidence>
<dbReference type="OrthoDB" id="1366754at2759"/>
<evidence type="ECO:0000256" key="22">
    <source>
        <dbReference type="ARBA" id="ARBA00076649"/>
    </source>
</evidence>
<evidence type="ECO:0000256" key="17">
    <source>
        <dbReference type="ARBA" id="ARBA00023228"/>
    </source>
</evidence>
<dbReference type="SUPFAM" id="SSF49562">
    <property type="entry name" value="C2 domain (Calcium/lipid-binding domain, CaLB)"/>
    <property type="match status" value="1"/>
</dbReference>
<evidence type="ECO:0000259" key="25">
    <source>
        <dbReference type="PROSITE" id="PS50004"/>
    </source>
</evidence>
<dbReference type="InterPro" id="IPR037300">
    <property type="entry name" value="Perforin-1_C2"/>
</dbReference>
<dbReference type="GO" id="GO:0022829">
    <property type="term" value="F:wide pore channel activity"/>
    <property type="evidence" value="ECO:0007669"/>
    <property type="project" value="TreeGrafter"/>
</dbReference>
<dbReference type="PANTHER" id="PTHR46096:SF3">
    <property type="entry name" value="PERFORIN-1"/>
    <property type="match status" value="1"/>
</dbReference>
<feature type="signal peptide" evidence="24">
    <location>
        <begin position="1"/>
        <end position="20"/>
    </location>
</feature>
<dbReference type="GO" id="GO:0140911">
    <property type="term" value="F:pore-forming activity"/>
    <property type="evidence" value="ECO:0007669"/>
    <property type="project" value="InterPro"/>
</dbReference>
<keyword evidence="8" id="KW-0812">Transmembrane</keyword>
<dbReference type="RefSeq" id="XP_007938844.1">
    <property type="nucleotide sequence ID" value="XM_007940653.1"/>
</dbReference>
<dbReference type="Gene3D" id="2.60.40.150">
    <property type="entry name" value="C2 domain"/>
    <property type="match status" value="1"/>
</dbReference>
<evidence type="ECO:0000256" key="20">
    <source>
        <dbReference type="ARBA" id="ARBA00061912"/>
    </source>
</evidence>
<keyword evidence="5" id="KW-1003">Cell membrane</keyword>
<dbReference type="InterPro" id="IPR052784">
    <property type="entry name" value="Perforin-1_pore-forming"/>
</dbReference>
<evidence type="ECO:0000256" key="8">
    <source>
        <dbReference type="ARBA" id="ARBA00022692"/>
    </source>
</evidence>
<dbReference type="GO" id="GO:0001771">
    <property type="term" value="P:immunological synapse formation"/>
    <property type="evidence" value="ECO:0007669"/>
    <property type="project" value="TreeGrafter"/>
</dbReference>
<protein>
    <recommendedName>
        <fullName evidence="21">Perforin-1</fullName>
    </recommendedName>
    <alternativeName>
        <fullName evidence="23">Cytolysin</fullName>
    </alternativeName>
    <alternativeName>
        <fullName evidence="22">Lymphocyte pore-forming protein</fullName>
    </alternativeName>
</protein>
<dbReference type="Proteomes" id="UP000694850">
    <property type="component" value="Unplaced"/>
</dbReference>
<evidence type="ECO:0000256" key="10">
    <source>
        <dbReference type="ARBA" id="ARBA00022729"/>
    </source>
</evidence>
<evidence type="ECO:0000313" key="28">
    <source>
        <dbReference type="RefSeq" id="XP_007938844.1"/>
    </source>
</evidence>
<dbReference type="GO" id="GO:0031640">
    <property type="term" value="P:killing of cells of another organism"/>
    <property type="evidence" value="ECO:0007669"/>
    <property type="project" value="UniProtKB-KW"/>
</dbReference>
<evidence type="ECO:0000256" key="4">
    <source>
        <dbReference type="ARBA" id="ARBA00022452"/>
    </source>
</evidence>
<dbReference type="CDD" id="cd04032">
    <property type="entry name" value="C2_Perforin"/>
    <property type="match status" value="1"/>
</dbReference>
<dbReference type="GO" id="GO:0031904">
    <property type="term" value="C:endosome lumen"/>
    <property type="evidence" value="ECO:0007669"/>
    <property type="project" value="UniProtKB-SubCell"/>
</dbReference>
<dbReference type="GeneID" id="103196839"/>
<name>A0A8B6ZT12_ORYAF</name>
<dbReference type="PROSITE" id="PS50004">
    <property type="entry name" value="C2"/>
    <property type="match status" value="1"/>
</dbReference>
<evidence type="ECO:0000256" key="11">
    <source>
        <dbReference type="ARBA" id="ARBA00022753"/>
    </source>
</evidence>
<feature type="chain" id="PRO_5034380662" description="Perforin-1" evidence="24">
    <location>
        <begin position="21"/>
        <end position="555"/>
    </location>
</feature>
<dbReference type="GO" id="GO:0005509">
    <property type="term" value="F:calcium ion binding"/>
    <property type="evidence" value="ECO:0007669"/>
    <property type="project" value="InterPro"/>
</dbReference>
<dbReference type="Pfam" id="PF01823">
    <property type="entry name" value="MACPF"/>
    <property type="match status" value="1"/>
</dbReference>
<keyword evidence="11" id="KW-0967">Endosome</keyword>
<dbReference type="PROSITE" id="PS00279">
    <property type="entry name" value="MACPF_1"/>
    <property type="match status" value="1"/>
</dbReference>
<comment type="subcellular location">
    <subcellularLocation>
        <location evidence="2">Cell membrane</location>
        <topology evidence="2">Multi-pass membrane protein</topology>
    </subcellularLocation>
    <subcellularLocation>
        <location evidence="18">Cytolytic granule</location>
    </subcellularLocation>
    <subcellularLocation>
        <location evidence="19">Endosome lumen</location>
    </subcellularLocation>
    <subcellularLocation>
        <location evidence="1">Secreted</location>
    </subcellularLocation>
</comment>
<dbReference type="GO" id="GO:0001913">
    <property type="term" value="P:T cell mediated cytotoxicity"/>
    <property type="evidence" value="ECO:0007669"/>
    <property type="project" value="TreeGrafter"/>
</dbReference>
<reference evidence="28" key="1">
    <citation type="submission" date="2025-08" db="UniProtKB">
        <authorList>
            <consortium name="RefSeq"/>
        </authorList>
    </citation>
    <scope>IDENTIFICATION</scope>
</reference>
<keyword evidence="12" id="KW-0106">Calcium</keyword>
<evidence type="ECO:0000256" key="18">
    <source>
        <dbReference type="ARBA" id="ARBA00037806"/>
    </source>
</evidence>
<evidence type="ECO:0000256" key="19">
    <source>
        <dbReference type="ARBA" id="ARBA00046273"/>
    </source>
</evidence>
<keyword evidence="7" id="KW-0245">EGF-like domain</keyword>
<accession>A0A8B6ZT12</accession>
<keyword evidence="17" id="KW-0458">Lysosome</keyword>
<keyword evidence="14" id="KW-0472">Membrane</keyword>
<keyword evidence="9" id="KW-0479">Metal-binding</keyword>
<organism evidence="27 28">
    <name type="scientific">Orycteropus afer afer</name>
    <dbReference type="NCBI Taxonomy" id="1230840"/>
    <lineage>
        <taxon>Eukaryota</taxon>
        <taxon>Metazoa</taxon>
        <taxon>Chordata</taxon>
        <taxon>Craniata</taxon>
        <taxon>Vertebrata</taxon>
        <taxon>Euteleostomi</taxon>
        <taxon>Mammalia</taxon>
        <taxon>Eutheria</taxon>
        <taxon>Afrotheria</taxon>
        <taxon>Tubulidentata</taxon>
        <taxon>Orycteropodidae</taxon>
        <taxon>Orycteropus</taxon>
    </lineage>
</organism>
<keyword evidence="13" id="KW-0204">Cytolysis</keyword>
<evidence type="ECO:0000256" key="7">
    <source>
        <dbReference type="ARBA" id="ARBA00022536"/>
    </source>
</evidence>
<dbReference type="PROSITE" id="PS51412">
    <property type="entry name" value="MACPF_2"/>
    <property type="match status" value="1"/>
</dbReference>
<feature type="domain" description="C2" evidence="25">
    <location>
        <begin position="396"/>
        <end position="514"/>
    </location>
</feature>
<dbReference type="AlphaFoldDB" id="A0A8B6ZT12"/>
<evidence type="ECO:0000256" key="9">
    <source>
        <dbReference type="ARBA" id="ARBA00022723"/>
    </source>
</evidence>